<dbReference type="AlphaFoldDB" id="A0A412TMN6"/>
<comment type="caution">
    <text evidence="13">The sequence shown here is derived from an EMBL/GenBank/DDBJ whole genome shotgun (WGS) entry which is preliminary data.</text>
</comment>
<feature type="domain" description="Ribosomal RNA small subunit methyltransferase E PUA-like" evidence="12">
    <location>
        <begin position="16"/>
        <end position="62"/>
    </location>
</feature>
<dbReference type="PIRSF" id="PIRSF015601">
    <property type="entry name" value="MTase_slr0722"/>
    <property type="match status" value="1"/>
</dbReference>
<reference evidence="13 14" key="1">
    <citation type="submission" date="2018-08" db="EMBL/GenBank/DDBJ databases">
        <title>A genome reference for cultivated species of the human gut microbiota.</title>
        <authorList>
            <person name="Zou Y."/>
            <person name="Xue W."/>
            <person name="Luo G."/>
        </authorList>
    </citation>
    <scope>NUCLEOTIDE SEQUENCE [LARGE SCALE GENOMIC DNA]</scope>
    <source>
        <strain evidence="13 14">AF16-14</strain>
    </source>
</reference>
<accession>A0A412TMN6</accession>
<keyword evidence="5 10" id="KW-0489">Methyltransferase</keyword>
<keyword evidence="4 10" id="KW-0698">rRNA processing</keyword>
<dbReference type="NCBIfam" id="TIGR00046">
    <property type="entry name" value="RsmE family RNA methyltransferase"/>
    <property type="match status" value="1"/>
</dbReference>
<organism evidence="13 14">
    <name type="scientific">Odoribacter splanchnicus</name>
    <dbReference type="NCBI Taxonomy" id="28118"/>
    <lineage>
        <taxon>Bacteria</taxon>
        <taxon>Pseudomonadati</taxon>
        <taxon>Bacteroidota</taxon>
        <taxon>Bacteroidia</taxon>
        <taxon>Bacteroidales</taxon>
        <taxon>Odoribacteraceae</taxon>
        <taxon>Odoribacter</taxon>
    </lineage>
</organism>
<evidence type="ECO:0000256" key="3">
    <source>
        <dbReference type="ARBA" id="ARBA00022490"/>
    </source>
</evidence>
<sequence>MHLFYTPDIEGDIYTLNADESRHCVRVLRLGAGEAVSLVDGKGTWYEGVIERAEVRGCEIRITDRRELYGRRNFHLHLAVAPTKNIDRIEWMLEKCTEMGIDEITLLHAAHSERKVVKEERLEKVIVAAMKQSLKAYLPRLNPMTDFRQLVTSCRETHKFIAHCNEGDKKRLDEVYRPGEDVVILIGPEGDFSEEEVVLARHHGFVPVTLGTSRLRTETAGIVACHSIDFMNRV</sequence>
<evidence type="ECO:0000256" key="10">
    <source>
        <dbReference type="PIRNR" id="PIRNR015601"/>
    </source>
</evidence>
<name>A0A412TMN6_9BACT</name>
<dbReference type="InterPro" id="IPR029026">
    <property type="entry name" value="tRNA_m1G_MTases_N"/>
</dbReference>
<dbReference type="GO" id="GO:0070475">
    <property type="term" value="P:rRNA base methylation"/>
    <property type="evidence" value="ECO:0007669"/>
    <property type="project" value="TreeGrafter"/>
</dbReference>
<dbReference type="GO" id="GO:0070042">
    <property type="term" value="F:rRNA (uridine-N3-)-methyltransferase activity"/>
    <property type="evidence" value="ECO:0007669"/>
    <property type="project" value="TreeGrafter"/>
</dbReference>
<dbReference type="SUPFAM" id="SSF75217">
    <property type="entry name" value="alpha/beta knot"/>
    <property type="match status" value="1"/>
</dbReference>
<comment type="catalytic activity">
    <reaction evidence="9 10">
        <text>uridine(1498) in 16S rRNA + S-adenosyl-L-methionine = N(3)-methyluridine(1498) in 16S rRNA + S-adenosyl-L-homocysteine + H(+)</text>
        <dbReference type="Rhea" id="RHEA:42920"/>
        <dbReference type="Rhea" id="RHEA-COMP:10283"/>
        <dbReference type="Rhea" id="RHEA-COMP:10284"/>
        <dbReference type="ChEBI" id="CHEBI:15378"/>
        <dbReference type="ChEBI" id="CHEBI:57856"/>
        <dbReference type="ChEBI" id="CHEBI:59789"/>
        <dbReference type="ChEBI" id="CHEBI:65315"/>
        <dbReference type="ChEBI" id="CHEBI:74502"/>
        <dbReference type="EC" id="2.1.1.193"/>
    </reaction>
</comment>
<evidence type="ECO:0000256" key="5">
    <source>
        <dbReference type="ARBA" id="ARBA00022603"/>
    </source>
</evidence>
<dbReference type="EC" id="2.1.1.193" evidence="10"/>
<feature type="domain" description="Ribosomal RNA small subunit methyltransferase E methyltransferase" evidence="11">
    <location>
        <begin position="73"/>
        <end position="228"/>
    </location>
</feature>
<gene>
    <name evidence="13" type="ORF">DWW57_13590</name>
</gene>
<evidence type="ECO:0000313" key="13">
    <source>
        <dbReference type="EMBL" id="RGU55117.1"/>
    </source>
</evidence>
<evidence type="ECO:0000259" key="11">
    <source>
        <dbReference type="Pfam" id="PF04452"/>
    </source>
</evidence>
<dbReference type="EMBL" id="QRYC01000021">
    <property type="protein sequence ID" value="RGU55117.1"/>
    <property type="molecule type" value="Genomic_DNA"/>
</dbReference>
<dbReference type="Gene3D" id="2.40.240.20">
    <property type="entry name" value="Hypothetical PUA domain-like, domain 1"/>
    <property type="match status" value="1"/>
</dbReference>
<evidence type="ECO:0000256" key="1">
    <source>
        <dbReference type="ARBA" id="ARBA00004496"/>
    </source>
</evidence>
<comment type="function">
    <text evidence="8 10">Specifically methylates the N3 position of the uracil ring of uridine 1498 (m3U1498) in 16S rRNA. Acts on the fully assembled 30S ribosomal subunit.</text>
</comment>
<dbReference type="Pfam" id="PF20260">
    <property type="entry name" value="PUA_4"/>
    <property type="match status" value="1"/>
</dbReference>
<dbReference type="SUPFAM" id="SSF88697">
    <property type="entry name" value="PUA domain-like"/>
    <property type="match status" value="1"/>
</dbReference>
<dbReference type="RefSeq" id="WP_046450905.1">
    <property type="nucleotide sequence ID" value="NZ_BAABYK010000001.1"/>
</dbReference>
<dbReference type="InterPro" id="IPR046886">
    <property type="entry name" value="RsmE_MTase_dom"/>
</dbReference>
<keyword evidence="3 10" id="KW-0963">Cytoplasm</keyword>
<dbReference type="PANTHER" id="PTHR30027:SF3">
    <property type="entry name" value="16S RRNA (URACIL(1498)-N(3))-METHYLTRANSFERASE"/>
    <property type="match status" value="1"/>
</dbReference>
<evidence type="ECO:0000256" key="4">
    <source>
        <dbReference type="ARBA" id="ARBA00022552"/>
    </source>
</evidence>
<proteinExistence type="inferred from homology"/>
<evidence type="ECO:0000256" key="7">
    <source>
        <dbReference type="ARBA" id="ARBA00022691"/>
    </source>
</evidence>
<comment type="subcellular location">
    <subcellularLocation>
        <location evidence="1 10">Cytoplasm</location>
    </subcellularLocation>
</comment>
<dbReference type="Pfam" id="PF04452">
    <property type="entry name" value="Methyltrans_RNA"/>
    <property type="match status" value="1"/>
</dbReference>
<evidence type="ECO:0000256" key="8">
    <source>
        <dbReference type="ARBA" id="ARBA00025699"/>
    </source>
</evidence>
<dbReference type="NCBIfam" id="NF008702">
    <property type="entry name" value="PRK11713.6-1"/>
    <property type="match status" value="1"/>
</dbReference>
<dbReference type="GO" id="GO:0005737">
    <property type="term" value="C:cytoplasm"/>
    <property type="evidence" value="ECO:0007669"/>
    <property type="project" value="UniProtKB-SubCell"/>
</dbReference>
<dbReference type="InterPro" id="IPR029028">
    <property type="entry name" value="Alpha/beta_knot_MTases"/>
</dbReference>
<dbReference type="CDD" id="cd18084">
    <property type="entry name" value="RsmE-like"/>
    <property type="match status" value="1"/>
</dbReference>
<evidence type="ECO:0000256" key="2">
    <source>
        <dbReference type="ARBA" id="ARBA00005528"/>
    </source>
</evidence>
<comment type="similarity">
    <text evidence="2 10">Belongs to the RNA methyltransferase RsmE family.</text>
</comment>
<evidence type="ECO:0000256" key="6">
    <source>
        <dbReference type="ARBA" id="ARBA00022679"/>
    </source>
</evidence>
<dbReference type="Proteomes" id="UP000284243">
    <property type="component" value="Unassembled WGS sequence"/>
</dbReference>
<evidence type="ECO:0000313" key="14">
    <source>
        <dbReference type="Proteomes" id="UP000284243"/>
    </source>
</evidence>
<keyword evidence="7 10" id="KW-0949">S-adenosyl-L-methionine</keyword>
<dbReference type="InterPro" id="IPR015947">
    <property type="entry name" value="PUA-like_sf"/>
</dbReference>
<dbReference type="Gene3D" id="3.40.1280.10">
    <property type="match status" value="1"/>
</dbReference>
<protein>
    <recommendedName>
        <fullName evidence="10">Ribosomal RNA small subunit methyltransferase E</fullName>
        <ecNumber evidence="10">2.1.1.193</ecNumber>
    </recommendedName>
</protein>
<dbReference type="PANTHER" id="PTHR30027">
    <property type="entry name" value="RIBOSOMAL RNA SMALL SUBUNIT METHYLTRANSFERASE E"/>
    <property type="match status" value="1"/>
</dbReference>
<keyword evidence="6 10" id="KW-0808">Transferase</keyword>
<dbReference type="InterPro" id="IPR006700">
    <property type="entry name" value="RsmE"/>
</dbReference>
<dbReference type="InterPro" id="IPR046887">
    <property type="entry name" value="RsmE_PUA-like"/>
</dbReference>
<evidence type="ECO:0000259" key="12">
    <source>
        <dbReference type="Pfam" id="PF20260"/>
    </source>
</evidence>
<evidence type="ECO:0000256" key="9">
    <source>
        <dbReference type="ARBA" id="ARBA00047944"/>
    </source>
</evidence>